<accession>A0A2M7H3K2</accession>
<evidence type="ECO:0000256" key="3">
    <source>
        <dbReference type="ARBA" id="ARBA00022840"/>
    </source>
</evidence>
<dbReference type="Proteomes" id="UP000230292">
    <property type="component" value="Unassembled WGS sequence"/>
</dbReference>
<organism evidence="5 6">
    <name type="scientific">Candidatus Kerfeldbacteria bacterium CG15_BIG_FIL_POST_REV_8_21_14_020_45_12</name>
    <dbReference type="NCBI Taxonomy" id="2014247"/>
    <lineage>
        <taxon>Bacteria</taxon>
        <taxon>Candidatus Kerfeldiibacteriota</taxon>
    </lineage>
</organism>
<dbReference type="Pfam" id="PF00391">
    <property type="entry name" value="PEP-utilizers"/>
    <property type="match status" value="1"/>
</dbReference>
<comment type="similarity">
    <text evidence="1">Belongs to the PEP-utilizing enzyme family.</text>
</comment>
<proteinExistence type="inferred from homology"/>
<evidence type="ECO:0000256" key="1">
    <source>
        <dbReference type="ARBA" id="ARBA00007837"/>
    </source>
</evidence>
<dbReference type="GO" id="GO:0005524">
    <property type="term" value="F:ATP binding"/>
    <property type="evidence" value="ECO:0007669"/>
    <property type="project" value="UniProtKB-KW"/>
</dbReference>
<comment type="caution">
    <text evidence="5">The sequence shown here is derived from an EMBL/GenBank/DDBJ whole genome shotgun (WGS) entry which is preliminary data.</text>
</comment>
<evidence type="ECO:0000313" key="6">
    <source>
        <dbReference type="Proteomes" id="UP000230292"/>
    </source>
</evidence>
<evidence type="ECO:0000259" key="4">
    <source>
        <dbReference type="Pfam" id="PF00391"/>
    </source>
</evidence>
<dbReference type="Gene3D" id="3.50.30.10">
    <property type="entry name" value="Phosphohistidine domain"/>
    <property type="match status" value="1"/>
</dbReference>
<dbReference type="AlphaFoldDB" id="A0A2M7H3K2"/>
<keyword evidence="2" id="KW-0547">Nucleotide-binding</keyword>
<dbReference type="PANTHER" id="PTHR43030:SF1">
    <property type="entry name" value="PHOSPHOENOLPYRUVATE SYNTHASE"/>
    <property type="match status" value="1"/>
</dbReference>
<protein>
    <recommendedName>
        <fullName evidence="4">PEP-utilising enzyme mobile domain-containing protein</fullName>
    </recommendedName>
</protein>
<name>A0A2M7H3K2_9BACT</name>
<gene>
    <name evidence="5" type="ORF">COW24_03520</name>
</gene>
<evidence type="ECO:0000256" key="2">
    <source>
        <dbReference type="ARBA" id="ARBA00022741"/>
    </source>
</evidence>
<dbReference type="PANTHER" id="PTHR43030">
    <property type="entry name" value="PHOSPHOENOLPYRUVATE SYNTHASE"/>
    <property type="match status" value="1"/>
</dbReference>
<dbReference type="SUPFAM" id="SSF52009">
    <property type="entry name" value="Phosphohistidine domain"/>
    <property type="match status" value="1"/>
</dbReference>
<reference evidence="5 6" key="1">
    <citation type="submission" date="2017-09" db="EMBL/GenBank/DDBJ databases">
        <title>Depth-based differentiation of microbial function through sediment-hosted aquifers and enrichment of novel symbionts in the deep terrestrial subsurface.</title>
        <authorList>
            <person name="Probst A.J."/>
            <person name="Ladd B."/>
            <person name="Jarett J.K."/>
            <person name="Geller-Mcgrath D.E."/>
            <person name="Sieber C.M."/>
            <person name="Emerson J.B."/>
            <person name="Anantharaman K."/>
            <person name="Thomas B.C."/>
            <person name="Malmstrom R."/>
            <person name="Stieglmeier M."/>
            <person name="Klingl A."/>
            <person name="Woyke T."/>
            <person name="Ryan C.M."/>
            <person name="Banfield J.F."/>
        </authorList>
    </citation>
    <scope>NUCLEOTIDE SEQUENCE [LARGE SCALE GENOMIC DNA]</scope>
    <source>
        <strain evidence="5">CG15_BIG_FIL_POST_REV_8_21_14_020_45_12</strain>
    </source>
</reference>
<dbReference type="InterPro" id="IPR018274">
    <property type="entry name" value="PEP_util_AS"/>
</dbReference>
<dbReference type="EMBL" id="PFGC01000040">
    <property type="protein sequence ID" value="PIW36807.1"/>
    <property type="molecule type" value="Genomic_DNA"/>
</dbReference>
<sequence length="420" mass="48133">MVKEAERVIVEISDKKTGLESSYTVWKKSVLMHDHFVAEMESGGKWKTKDDLLVDLNRFNDLMLEMWKIPFIIDCFDPIGDEVITREVFSHCDGLTDEEKGVLLRNQELTTHDLLELDILRGLQLEQKELDGLMQERWHWIQNDYAGGRILPVEHFRAEIDSVKHSFPNHVQRQQRIEALNGMTERVVKQKQEVMDRYGLSEPQQGIVYLFSFLTDWREERKRVNQMSFWVYQLFVDRLADFMQIEPELIKMADPREEIILGSDNPREILLQRRVTGVVYAEDTINNTTIISDDPNDVQLYKNTIAALMEEDRGETVTGNVAQPGVVEGIVKIINSQEDFEKFHDGNILVAAMTRPELMPVIRRAAGIITDEGGVTCHAAVISRELGIPCIIGTMNATAKLKDGDHVELNANSGEVRKIE</sequence>
<keyword evidence="3" id="KW-0067">ATP-binding</keyword>
<dbReference type="GO" id="GO:0008986">
    <property type="term" value="F:pyruvate, water dikinase activity"/>
    <property type="evidence" value="ECO:0007669"/>
    <property type="project" value="InterPro"/>
</dbReference>
<dbReference type="InterPro" id="IPR006319">
    <property type="entry name" value="PEP_synth"/>
</dbReference>
<evidence type="ECO:0000313" key="5">
    <source>
        <dbReference type="EMBL" id="PIW36807.1"/>
    </source>
</evidence>
<dbReference type="InterPro" id="IPR008279">
    <property type="entry name" value="PEP-util_enz_mobile_dom"/>
</dbReference>
<dbReference type="InterPro" id="IPR036637">
    <property type="entry name" value="Phosphohistidine_dom_sf"/>
</dbReference>
<dbReference type="PROSITE" id="PS00370">
    <property type="entry name" value="PEP_ENZYMES_PHOS_SITE"/>
    <property type="match status" value="1"/>
</dbReference>
<feature type="domain" description="PEP-utilising enzyme mobile" evidence="4">
    <location>
        <begin position="344"/>
        <end position="414"/>
    </location>
</feature>